<accession>A0A4Y2KMI7</accession>
<dbReference type="PANTHER" id="PTHR22955:SF77">
    <property type="entry name" value="ASPARTIC PUTATIVE DOMAIN-CONTAINING PROTEIN-RELATED"/>
    <property type="match status" value="1"/>
</dbReference>
<gene>
    <name evidence="1" type="ORF">AVEN_146664_1</name>
</gene>
<dbReference type="Proteomes" id="UP000499080">
    <property type="component" value="Unassembled WGS sequence"/>
</dbReference>
<comment type="caution">
    <text evidence="1">The sequence shown here is derived from an EMBL/GenBank/DDBJ whole genome shotgun (WGS) entry which is preliminary data.</text>
</comment>
<dbReference type="OrthoDB" id="6468076at2759"/>
<protein>
    <submittedName>
        <fullName evidence="1">Uncharacterized protein</fullName>
    </submittedName>
</protein>
<evidence type="ECO:0000313" key="1">
    <source>
        <dbReference type="EMBL" id="GBN03545.1"/>
    </source>
</evidence>
<dbReference type="EMBL" id="BGPR01004806">
    <property type="protein sequence ID" value="GBN03545.1"/>
    <property type="molecule type" value="Genomic_DNA"/>
</dbReference>
<reference evidence="1 2" key="1">
    <citation type="journal article" date="2019" name="Sci. Rep.">
        <title>Orb-weaving spider Araneus ventricosus genome elucidates the spidroin gene catalogue.</title>
        <authorList>
            <person name="Kono N."/>
            <person name="Nakamura H."/>
            <person name="Ohtoshi R."/>
            <person name="Moran D.A.P."/>
            <person name="Shinohara A."/>
            <person name="Yoshida Y."/>
            <person name="Fujiwara M."/>
            <person name="Mori M."/>
            <person name="Tomita M."/>
            <person name="Arakawa K."/>
        </authorList>
    </citation>
    <scope>NUCLEOTIDE SEQUENCE [LARGE SCALE GENOMIC DNA]</scope>
</reference>
<proteinExistence type="predicted"/>
<dbReference type="PANTHER" id="PTHR22955">
    <property type="entry name" value="RETROTRANSPOSON"/>
    <property type="match status" value="1"/>
</dbReference>
<dbReference type="AlphaFoldDB" id="A0A4Y2KMI7"/>
<sequence>MGGTLRWNVVEGTELSSLKQEFNLQERLKVEGGSSPIRPGPHRVQWTDLSYFLVGKFSTVVFDASAKTTTDQSLNSILLNGGSIQDALFSLVTRFRTHIYAFTADIQKMYRQILVEPSQRDLQRIVWKETNN</sequence>
<keyword evidence="2" id="KW-1185">Reference proteome</keyword>
<name>A0A4Y2KMI7_ARAVE</name>
<organism evidence="1 2">
    <name type="scientific">Araneus ventricosus</name>
    <name type="common">Orbweaver spider</name>
    <name type="synonym">Epeira ventricosa</name>
    <dbReference type="NCBI Taxonomy" id="182803"/>
    <lineage>
        <taxon>Eukaryota</taxon>
        <taxon>Metazoa</taxon>
        <taxon>Ecdysozoa</taxon>
        <taxon>Arthropoda</taxon>
        <taxon>Chelicerata</taxon>
        <taxon>Arachnida</taxon>
        <taxon>Araneae</taxon>
        <taxon>Araneomorphae</taxon>
        <taxon>Entelegynae</taxon>
        <taxon>Araneoidea</taxon>
        <taxon>Araneidae</taxon>
        <taxon>Araneus</taxon>
    </lineage>
</organism>
<evidence type="ECO:0000313" key="2">
    <source>
        <dbReference type="Proteomes" id="UP000499080"/>
    </source>
</evidence>